<dbReference type="AlphaFoldDB" id="A0AAN9C5Z8"/>
<evidence type="ECO:0000313" key="2">
    <source>
        <dbReference type="EMBL" id="KAK7121807.1"/>
    </source>
</evidence>
<reference evidence="2 3" key="1">
    <citation type="submission" date="2024-02" db="EMBL/GenBank/DDBJ databases">
        <title>Chromosome-level genome assembly of the Eurasian Minnow (Phoxinus phoxinus).</title>
        <authorList>
            <person name="Oriowo T.O."/>
            <person name="Martin S."/>
            <person name="Stange M."/>
            <person name="Chrysostomakis Y."/>
            <person name="Brown T."/>
            <person name="Winkler S."/>
            <person name="Kukowka S."/>
            <person name="Myers E.W."/>
            <person name="Bohne A."/>
        </authorList>
    </citation>
    <scope>NUCLEOTIDE SEQUENCE [LARGE SCALE GENOMIC DNA]</scope>
    <source>
        <strain evidence="2">ZFMK-TIS-60720</strain>
        <tissue evidence="2">Whole Organism</tissue>
    </source>
</reference>
<sequence>MQREDVKAEAHNCSVSSPNAVRDGVQMRADRCPEALHAAVAGTKDQTGVQIASARPLEPRARRGQVQQRMDRK</sequence>
<keyword evidence="3" id="KW-1185">Reference proteome</keyword>
<organism evidence="2 3">
    <name type="scientific">Phoxinus phoxinus</name>
    <name type="common">Eurasian minnow</name>
    <dbReference type="NCBI Taxonomy" id="58324"/>
    <lineage>
        <taxon>Eukaryota</taxon>
        <taxon>Metazoa</taxon>
        <taxon>Chordata</taxon>
        <taxon>Craniata</taxon>
        <taxon>Vertebrata</taxon>
        <taxon>Euteleostomi</taxon>
        <taxon>Actinopterygii</taxon>
        <taxon>Neopterygii</taxon>
        <taxon>Teleostei</taxon>
        <taxon>Ostariophysi</taxon>
        <taxon>Cypriniformes</taxon>
        <taxon>Leuciscidae</taxon>
        <taxon>Phoxininae</taxon>
        <taxon>Phoxinus</taxon>
    </lineage>
</organism>
<feature type="region of interest" description="Disordered" evidence="1">
    <location>
        <begin position="47"/>
        <end position="73"/>
    </location>
</feature>
<dbReference type="EMBL" id="JAYKXH010000025">
    <property type="protein sequence ID" value="KAK7121807.1"/>
    <property type="molecule type" value="Genomic_DNA"/>
</dbReference>
<name>A0AAN9C5Z8_9TELE</name>
<accession>A0AAN9C5Z8</accession>
<dbReference type="Proteomes" id="UP001364617">
    <property type="component" value="Unassembled WGS sequence"/>
</dbReference>
<evidence type="ECO:0000256" key="1">
    <source>
        <dbReference type="SAM" id="MobiDB-lite"/>
    </source>
</evidence>
<comment type="caution">
    <text evidence="2">The sequence shown here is derived from an EMBL/GenBank/DDBJ whole genome shotgun (WGS) entry which is preliminary data.</text>
</comment>
<protein>
    <submittedName>
        <fullName evidence="2">Uncharacterized protein</fullName>
    </submittedName>
</protein>
<gene>
    <name evidence="2" type="ORF">R3I93_022786</name>
</gene>
<evidence type="ECO:0000313" key="3">
    <source>
        <dbReference type="Proteomes" id="UP001364617"/>
    </source>
</evidence>
<proteinExistence type="predicted"/>